<keyword evidence="2" id="KW-0678">Repressor</keyword>
<dbReference type="Gene3D" id="1.25.40.180">
    <property type="match status" value="1"/>
</dbReference>
<evidence type="ECO:0000313" key="11">
    <source>
        <dbReference type="Proteomes" id="UP000002630"/>
    </source>
</evidence>
<feature type="compositionally biased region" description="Gly residues" evidence="6">
    <location>
        <begin position="548"/>
        <end position="564"/>
    </location>
</feature>
<evidence type="ECO:0008006" key="12">
    <source>
        <dbReference type="Google" id="ProtNLM"/>
    </source>
</evidence>
<feature type="region of interest" description="Disordered" evidence="6">
    <location>
        <begin position="838"/>
        <end position="885"/>
    </location>
</feature>
<feature type="region of interest" description="Disordered" evidence="6">
    <location>
        <begin position="288"/>
        <end position="307"/>
    </location>
</feature>
<gene>
    <name evidence="10" type="ORF">Esi_0401_0024</name>
</gene>
<dbReference type="FunCoup" id="D8LMN2">
    <property type="interactions" value="474"/>
</dbReference>
<dbReference type="Pfam" id="PF12842">
    <property type="entry name" value="DUF3819"/>
    <property type="match status" value="1"/>
</dbReference>
<protein>
    <recommendedName>
        <fullName evidence="12">CCR4-NOT transcription complex subunit 1</fullName>
    </recommendedName>
</protein>
<dbReference type="GO" id="GO:0017148">
    <property type="term" value="P:negative regulation of translation"/>
    <property type="evidence" value="ECO:0007669"/>
    <property type="project" value="InterPro"/>
</dbReference>
<dbReference type="GO" id="GO:0005634">
    <property type="term" value="C:nucleus"/>
    <property type="evidence" value="ECO:0007669"/>
    <property type="project" value="UniProtKB-SubCell"/>
</dbReference>
<dbReference type="OrthoDB" id="1933107at2759"/>
<evidence type="ECO:0000256" key="5">
    <source>
        <dbReference type="ARBA" id="ARBA00023242"/>
    </source>
</evidence>
<feature type="domain" description="CCR4-NOT transcription complex subunit 1" evidence="8">
    <location>
        <begin position="313"/>
        <end position="455"/>
    </location>
</feature>
<keyword evidence="3" id="KW-0805">Transcription regulation</keyword>
<dbReference type="FunFam" id="1.25.40.180:FF:000012">
    <property type="entry name" value="Ccr4-Not transcription complex subunit"/>
    <property type="match status" value="1"/>
</dbReference>
<sequence length="1288" mass="140123">MDILMAKAEEPTALVNPPEGVMDRIHFVINNVTTSNLSSKVSEIKTHIQNHPEHHGWLANYLVVKRICTQPNFHDLYLDLVKELETPPLMDAILKSVFHNVGKLLRSQKIITSTSERSLLKNLGSWLGKITLGRDKPVLQRELDMKELLFQGYETGRLIAVTPFVAKILEGAPSGNSRVFKPPNPWIMGLFSALHEMYELEDLKMNIKFEIEMLCQKFNVTIADVPMYGRLRTRMTPAKEKNPDFNLSAHRAAARAEAERLREESAAAAASGAATTAAAGGGAGNKIAGASAAGSPEDGTGRGEEMPQLKDVLKRVVPVAVDRAIREIIQPVVERSVTIACITSKELVQKDFAMEADENKMRKAAHLMVSNLAGSLALVTCKEPLRVSIGNHMRSLLSTAAPGADQATTEGLVHLCSSENLELGCMLIEKAATEKAMRDIDEAVAPALQARRKSRETTGQPFYDMSIFNNLRYPGALPESLRPKPGGLRPQQLLVYEAFQRVPRQPAVTRSPAAGPTPSGGGAGGGAGGPSPRLLPSESPASPAMSGMHGGGAKAVAGGRGGAGMSPQQAVELTLEQALTAWQAAIGRLDMAIGGLLTAHRRAGGGPELTLHAANRDQELSAALQEIVTVGKSVPLSAREDALTKFARAVFNRLFEMARGKEDNPAAVPLLRVEVYAAVLELCLRTVRTSLVSGRNKEDLLTQWYTGLPPQAIIGPGSRKLHLAALKYLVQMKMVDMERTDAFLARSIVSTFGGSPEEAANKGSQLHQRIQLLQEEWGLYAVALIRQCVFDHPDSNGPEGKSFAKTLETLSHLQGDKKPVLAQQFLHLMSELRVATHPDQVRKAPPKSPSMHAMSPAGGPRVAPGTPIPGPTAGPGANAGRNDPAGIRDDVTHILHYWMRVVSDSTASEEASSAAILQALHVKNVLKTDESTERFFRVATDLVVDACVKTGRAPSVTLAMGSSPEDKAKQLSYVVVDAYVKLLVVVVLAAFTSAFHALQPAVCPGFAFSWLELVSHRSFMPKLLLVKQNKGWSYMHRLLIDLLIFMEPHLRRPTLLESVRLLYQGMLRTLLVLLHDFPEFLSDYHLSFCDVIPAACIQLRNLILAAFPRSMRLPDPFTPNLKVDLLPEIALPPRILSNYVAALSHNNIKQDLDKFLQTRHQPANFLTELPAKLRLSAQEAAHTGMTYNVPCMNSLVVYVGSQAIQQLNNKTPIITHSAPMDVFHQWGLLITFIELIKNPRYSFWSHSFTHCAPELERVFESVARSCMTPGGAAAGTGADETVASGQAQ</sequence>
<dbReference type="InParanoid" id="D8LMN2"/>
<dbReference type="GO" id="GO:0000932">
    <property type="term" value="C:P-body"/>
    <property type="evidence" value="ECO:0007669"/>
    <property type="project" value="TreeGrafter"/>
</dbReference>
<feature type="region of interest" description="Disordered" evidence="6">
    <location>
        <begin position="235"/>
        <end position="261"/>
    </location>
</feature>
<evidence type="ECO:0000256" key="3">
    <source>
        <dbReference type="ARBA" id="ARBA00023015"/>
    </source>
</evidence>
<evidence type="ECO:0000313" key="10">
    <source>
        <dbReference type="EMBL" id="CBN79729.1"/>
    </source>
</evidence>
<dbReference type="Proteomes" id="UP000002630">
    <property type="component" value="Unassembled WGS sequence"/>
</dbReference>
<feature type="domain" description="CCR4-Not complex component Not1 C-terminal" evidence="7">
    <location>
        <begin position="987"/>
        <end position="1224"/>
    </location>
</feature>
<dbReference type="GO" id="GO:0000289">
    <property type="term" value="P:nuclear-transcribed mRNA poly(A) tail shortening"/>
    <property type="evidence" value="ECO:0007669"/>
    <property type="project" value="UniProtKB-ARBA"/>
</dbReference>
<dbReference type="STRING" id="2880.D8LMN2"/>
<keyword evidence="4" id="KW-0804">Transcription</keyword>
<evidence type="ECO:0000256" key="4">
    <source>
        <dbReference type="ARBA" id="ARBA00023163"/>
    </source>
</evidence>
<organism evidence="10 11">
    <name type="scientific">Ectocarpus siliculosus</name>
    <name type="common">Brown alga</name>
    <name type="synonym">Conferva siliculosa</name>
    <dbReference type="NCBI Taxonomy" id="2880"/>
    <lineage>
        <taxon>Eukaryota</taxon>
        <taxon>Sar</taxon>
        <taxon>Stramenopiles</taxon>
        <taxon>Ochrophyta</taxon>
        <taxon>PX clade</taxon>
        <taxon>Phaeophyceae</taxon>
        <taxon>Ectocarpales</taxon>
        <taxon>Ectocarpaceae</taxon>
        <taxon>Ectocarpus</taxon>
    </lineage>
</organism>
<dbReference type="PANTHER" id="PTHR13162">
    <property type="entry name" value="CCR4-NOT TRANSCRIPTION COMPLEX"/>
    <property type="match status" value="1"/>
</dbReference>
<dbReference type="GO" id="GO:0060090">
    <property type="term" value="F:molecular adaptor activity"/>
    <property type="evidence" value="ECO:0007669"/>
    <property type="project" value="TreeGrafter"/>
</dbReference>
<dbReference type="Pfam" id="PF16415">
    <property type="entry name" value="CNOT1_CAF1_bind"/>
    <property type="match status" value="1"/>
</dbReference>
<feature type="compositionally biased region" description="Gly residues" evidence="6">
    <location>
        <begin position="518"/>
        <end position="529"/>
    </location>
</feature>
<dbReference type="PANTHER" id="PTHR13162:SF8">
    <property type="entry name" value="CCR4-NOT TRANSCRIPTION COMPLEX SUBUNIT 1"/>
    <property type="match status" value="1"/>
</dbReference>
<feature type="region of interest" description="Disordered" evidence="6">
    <location>
        <begin position="505"/>
        <end position="566"/>
    </location>
</feature>
<accession>D8LMN2</accession>
<evidence type="ECO:0000259" key="8">
    <source>
        <dbReference type="Pfam" id="PF12842"/>
    </source>
</evidence>
<dbReference type="Gene3D" id="1.25.40.790">
    <property type="match status" value="2"/>
</dbReference>
<proteinExistence type="predicted"/>
<evidence type="ECO:0000256" key="2">
    <source>
        <dbReference type="ARBA" id="ARBA00022491"/>
    </source>
</evidence>
<dbReference type="InterPro" id="IPR032191">
    <property type="entry name" value="CNOT1_CAF1_bind"/>
</dbReference>
<dbReference type="Pfam" id="PF04054">
    <property type="entry name" value="Not1"/>
    <property type="match status" value="1"/>
</dbReference>
<keyword evidence="11" id="KW-1185">Reference proteome</keyword>
<evidence type="ECO:0000259" key="9">
    <source>
        <dbReference type="Pfam" id="PF16415"/>
    </source>
</evidence>
<reference evidence="10 11" key="1">
    <citation type="journal article" date="2010" name="Nature">
        <title>The Ectocarpus genome and the independent evolution of multicellularity in brown algae.</title>
        <authorList>
            <person name="Cock J.M."/>
            <person name="Sterck L."/>
            <person name="Rouze P."/>
            <person name="Scornet D."/>
            <person name="Allen A.E."/>
            <person name="Amoutzias G."/>
            <person name="Anthouard V."/>
            <person name="Artiguenave F."/>
            <person name="Aury J.M."/>
            <person name="Badger J.H."/>
            <person name="Beszteri B."/>
            <person name="Billiau K."/>
            <person name="Bonnet E."/>
            <person name="Bothwell J.H."/>
            <person name="Bowler C."/>
            <person name="Boyen C."/>
            <person name="Brownlee C."/>
            <person name="Carrano C.J."/>
            <person name="Charrier B."/>
            <person name="Cho G.Y."/>
            <person name="Coelho S.M."/>
            <person name="Collen J."/>
            <person name="Corre E."/>
            <person name="Da Silva C."/>
            <person name="Delage L."/>
            <person name="Delaroque N."/>
            <person name="Dittami S.M."/>
            <person name="Doulbeau S."/>
            <person name="Elias M."/>
            <person name="Farnham G."/>
            <person name="Gachon C.M."/>
            <person name="Gschloessl B."/>
            <person name="Heesch S."/>
            <person name="Jabbari K."/>
            <person name="Jubin C."/>
            <person name="Kawai H."/>
            <person name="Kimura K."/>
            <person name="Kloareg B."/>
            <person name="Kupper F.C."/>
            <person name="Lang D."/>
            <person name="Le Bail A."/>
            <person name="Leblanc C."/>
            <person name="Lerouge P."/>
            <person name="Lohr M."/>
            <person name="Lopez P.J."/>
            <person name="Martens C."/>
            <person name="Maumus F."/>
            <person name="Michel G."/>
            <person name="Miranda-Saavedra D."/>
            <person name="Morales J."/>
            <person name="Moreau H."/>
            <person name="Motomura T."/>
            <person name="Nagasato C."/>
            <person name="Napoli C.A."/>
            <person name="Nelson D.R."/>
            <person name="Nyvall-Collen P."/>
            <person name="Peters A.F."/>
            <person name="Pommier C."/>
            <person name="Potin P."/>
            <person name="Poulain J."/>
            <person name="Quesneville H."/>
            <person name="Read B."/>
            <person name="Rensing S.A."/>
            <person name="Ritter A."/>
            <person name="Rousvoal S."/>
            <person name="Samanta M."/>
            <person name="Samson G."/>
            <person name="Schroeder D.C."/>
            <person name="Segurens B."/>
            <person name="Strittmatter M."/>
            <person name="Tonon T."/>
            <person name="Tregear J.W."/>
            <person name="Valentin K."/>
            <person name="von Dassow P."/>
            <person name="Yamagishi T."/>
            <person name="Van de Peer Y."/>
            <person name="Wincker P."/>
        </authorList>
    </citation>
    <scope>NUCLEOTIDE SEQUENCE [LARGE SCALE GENOMIC DNA]</scope>
    <source>
        <strain evidence="11">Ec32 / CCAP1310/4</strain>
    </source>
</reference>
<dbReference type="GO" id="GO:0030015">
    <property type="term" value="C:CCR4-NOT core complex"/>
    <property type="evidence" value="ECO:0007669"/>
    <property type="project" value="InterPro"/>
</dbReference>
<dbReference type="InterPro" id="IPR007196">
    <property type="entry name" value="CCR4-Not_Not1_C"/>
</dbReference>
<dbReference type="InterPro" id="IPR024557">
    <property type="entry name" value="CNOT1_dom_4"/>
</dbReference>
<dbReference type="InterPro" id="IPR040398">
    <property type="entry name" value="Not1"/>
</dbReference>
<evidence type="ECO:0000259" key="7">
    <source>
        <dbReference type="Pfam" id="PF04054"/>
    </source>
</evidence>
<evidence type="ECO:0000256" key="1">
    <source>
        <dbReference type="ARBA" id="ARBA00004123"/>
    </source>
</evidence>
<feature type="domain" description="CCR4-NOT transcription complex subunit 1 CAF1-binding" evidence="9">
    <location>
        <begin position="15"/>
        <end position="238"/>
    </location>
</feature>
<dbReference type="Gene3D" id="1.25.40.800">
    <property type="match status" value="2"/>
</dbReference>
<evidence type="ECO:0000256" key="6">
    <source>
        <dbReference type="SAM" id="MobiDB-lite"/>
    </source>
</evidence>
<dbReference type="EMBL" id="FN649760">
    <property type="protein sequence ID" value="CBN79729.1"/>
    <property type="molecule type" value="Genomic_DNA"/>
</dbReference>
<name>D8LMN2_ECTSI</name>
<comment type="subcellular location">
    <subcellularLocation>
        <location evidence="1">Nucleus</location>
    </subcellularLocation>
</comment>
<dbReference type="eggNOG" id="KOG1831">
    <property type="taxonomic scope" value="Eukaryota"/>
</dbReference>
<keyword evidence="5" id="KW-0539">Nucleus</keyword>